<dbReference type="SUPFAM" id="SSF55781">
    <property type="entry name" value="GAF domain-like"/>
    <property type="match status" value="2"/>
</dbReference>
<dbReference type="Gene3D" id="3.30.450.40">
    <property type="match status" value="2"/>
</dbReference>
<keyword evidence="12" id="KW-1185">Reference proteome</keyword>
<feature type="binding site" evidence="6">
    <location>
        <position position="560"/>
    </location>
    <ligand>
        <name>AMP</name>
        <dbReference type="ChEBI" id="CHEBI:456215"/>
    </ligand>
</feature>
<dbReference type="PROSITE" id="PS51845">
    <property type="entry name" value="PDEASE_I_2"/>
    <property type="match status" value="1"/>
</dbReference>
<dbReference type="GO" id="GO:0004114">
    <property type="term" value="F:3',5'-cyclic-nucleotide phosphodiesterase activity"/>
    <property type="evidence" value="ECO:0007669"/>
    <property type="project" value="InterPro"/>
</dbReference>
<evidence type="ECO:0000256" key="5">
    <source>
        <dbReference type="PIRSR" id="PIRSR623088-1"/>
    </source>
</evidence>
<dbReference type="PANTHER" id="PTHR11347">
    <property type="entry name" value="CYCLIC NUCLEOTIDE PHOSPHODIESTERASE"/>
    <property type="match status" value="1"/>
</dbReference>
<dbReference type="EC" id="3.1.4.-" evidence="8"/>
<dbReference type="InterPro" id="IPR003018">
    <property type="entry name" value="GAF"/>
</dbReference>
<feature type="compositionally biased region" description="Polar residues" evidence="9">
    <location>
        <begin position="1"/>
        <end position="12"/>
    </location>
</feature>
<dbReference type="FunFam" id="1.10.1300.10:FF:000003">
    <property type="entry name" value="Phosphodiesterase"/>
    <property type="match status" value="1"/>
</dbReference>
<dbReference type="InterPro" id="IPR036971">
    <property type="entry name" value="PDEase_catalytic_dom_sf"/>
</dbReference>
<dbReference type="EMBL" id="VSWD01000006">
    <property type="protein sequence ID" value="KAK3100066.1"/>
    <property type="molecule type" value="Genomic_DNA"/>
</dbReference>
<feature type="domain" description="PDEase" evidence="10">
    <location>
        <begin position="445"/>
        <end position="765"/>
    </location>
</feature>
<evidence type="ECO:0000259" key="10">
    <source>
        <dbReference type="PROSITE" id="PS51845"/>
    </source>
</evidence>
<dbReference type="GO" id="GO:0007165">
    <property type="term" value="P:signal transduction"/>
    <property type="evidence" value="ECO:0007669"/>
    <property type="project" value="InterPro"/>
</dbReference>
<dbReference type="PROSITE" id="PS00126">
    <property type="entry name" value="PDEASE_I_1"/>
    <property type="match status" value="1"/>
</dbReference>
<evidence type="ECO:0000256" key="9">
    <source>
        <dbReference type="SAM" id="MobiDB-lite"/>
    </source>
</evidence>
<feature type="binding site" evidence="7">
    <location>
        <position position="525"/>
    </location>
    <ligand>
        <name>Zn(2+)</name>
        <dbReference type="ChEBI" id="CHEBI:29105"/>
        <label>1</label>
    </ligand>
</feature>
<dbReference type="InterPro" id="IPR023088">
    <property type="entry name" value="PDEase"/>
</dbReference>
<comment type="caution">
    <text evidence="11">The sequence shown here is derived from an EMBL/GenBank/DDBJ whole genome shotgun (WGS) entry which is preliminary data.</text>
</comment>
<gene>
    <name evidence="11" type="ORF">FSP39_014218</name>
</gene>
<evidence type="ECO:0000256" key="4">
    <source>
        <dbReference type="ARBA" id="ARBA00022801"/>
    </source>
</evidence>
<reference evidence="11" key="1">
    <citation type="submission" date="2019-08" db="EMBL/GenBank/DDBJ databases">
        <title>The improved chromosome-level genome for the pearl oyster Pinctada fucata martensii using PacBio sequencing and Hi-C.</title>
        <authorList>
            <person name="Zheng Z."/>
        </authorList>
    </citation>
    <scope>NUCLEOTIDE SEQUENCE</scope>
    <source>
        <strain evidence="11">ZZ-2019</strain>
        <tissue evidence="11">Adductor muscle</tissue>
    </source>
</reference>
<organism evidence="11 12">
    <name type="scientific">Pinctada imbricata</name>
    <name type="common">Atlantic pearl-oyster</name>
    <name type="synonym">Pinctada martensii</name>
    <dbReference type="NCBI Taxonomy" id="66713"/>
    <lineage>
        <taxon>Eukaryota</taxon>
        <taxon>Metazoa</taxon>
        <taxon>Spiralia</taxon>
        <taxon>Lophotrochozoa</taxon>
        <taxon>Mollusca</taxon>
        <taxon>Bivalvia</taxon>
        <taxon>Autobranchia</taxon>
        <taxon>Pteriomorphia</taxon>
        <taxon>Pterioida</taxon>
        <taxon>Pterioidea</taxon>
        <taxon>Pteriidae</taxon>
        <taxon>Pinctada</taxon>
    </lineage>
</organism>
<comment type="similarity">
    <text evidence="1 8">Belongs to the cyclic nucleotide phosphodiesterase family.</text>
</comment>
<dbReference type="Pfam" id="PF00233">
    <property type="entry name" value="PDEase_I"/>
    <property type="match status" value="1"/>
</dbReference>
<dbReference type="InterPro" id="IPR003607">
    <property type="entry name" value="HD/PDEase_dom"/>
</dbReference>
<keyword evidence="4 8" id="KW-0378">Hydrolase</keyword>
<evidence type="ECO:0000256" key="2">
    <source>
        <dbReference type="ARBA" id="ARBA00022535"/>
    </source>
</evidence>
<evidence type="ECO:0000256" key="8">
    <source>
        <dbReference type="RuleBase" id="RU363067"/>
    </source>
</evidence>
<dbReference type="Proteomes" id="UP001186944">
    <property type="component" value="Unassembled WGS sequence"/>
</dbReference>
<comment type="cofactor">
    <cofactor evidence="8">
        <name>a divalent metal cation</name>
        <dbReference type="ChEBI" id="CHEBI:60240"/>
    </cofactor>
    <text evidence="8">Binds 2 divalent metal cations per subunit. Site 1 may preferentially bind zinc ions, while site 2 has a preference for magnesium and/or manganese ions.</text>
</comment>
<dbReference type="InterPro" id="IPR002073">
    <property type="entry name" value="PDEase_catalytic_dom"/>
</dbReference>
<dbReference type="Gene3D" id="1.10.1300.10">
    <property type="entry name" value="3'5'-cyclic nucleotide phosphodiesterase, catalytic domain"/>
    <property type="match status" value="1"/>
</dbReference>
<keyword evidence="2" id="KW-0140">cGMP</keyword>
<dbReference type="SUPFAM" id="SSF109604">
    <property type="entry name" value="HD-domain/PDEase-like"/>
    <property type="match status" value="1"/>
</dbReference>
<feature type="binding site" evidence="6">
    <location>
        <position position="722"/>
    </location>
    <ligand>
        <name>AMP</name>
        <dbReference type="ChEBI" id="CHEBI:456215"/>
    </ligand>
</feature>
<accession>A0AA88YE85</accession>
<protein>
    <recommendedName>
        <fullName evidence="8">Phosphodiesterase</fullName>
        <ecNumber evidence="8">3.1.4.-</ecNumber>
    </recommendedName>
</protein>
<dbReference type="AlphaFoldDB" id="A0AA88YE85"/>
<dbReference type="GO" id="GO:0046872">
    <property type="term" value="F:metal ion binding"/>
    <property type="evidence" value="ECO:0007669"/>
    <property type="project" value="UniProtKB-KW"/>
</dbReference>
<dbReference type="InterPro" id="IPR023174">
    <property type="entry name" value="PDEase_CS"/>
</dbReference>
<feature type="binding site" evidence="6">
    <location>
        <position position="670"/>
    </location>
    <ligand>
        <name>AMP</name>
        <dbReference type="ChEBI" id="CHEBI:456215"/>
    </ligand>
</feature>
<evidence type="ECO:0000256" key="7">
    <source>
        <dbReference type="PIRSR" id="PIRSR623088-3"/>
    </source>
</evidence>
<evidence type="ECO:0000256" key="3">
    <source>
        <dbReference type="ARBA" id="ARBA00022723"/>
    </source>
</evidence>
<proteinExistence type="inferred from homology"/>
<evidence type="ECO:0000313" key="12">
    <source>
        <dbReference type="Proteomes" id="UP001186944"/>
    </source>
</evidence>
<feature type="binding site" evidence="7">
    <location>
        <position position="560"/>
    </location>
    <ligand>
        <name>Zn(2+)</name>
        <dbReference type="ChEBI" id="CHEBI:29105"/>
        <label>1</label>
    </ligand>
</feature>
<feature type="binding site" evidence="7">
    <location>
        <position position="559"/>
    </location>
    <ligand>
        <name>Zn(2+)</name>
        <dbReference type="ChEBI" id="CHEBI:29105"/>
        <label>1</label>
    </ligand>
</feature>
<dbReference type="Pfam" id="PF01590">
    <property type="entry name" value="GAF"/>
    <property type="match status" value="1"/>
</dbReference>
<evidence type="ECO:0000256" key="1">
    <source>
        <dbReference type="ARBA" id="ARBA00007648"/>
    </source>
</evidence>
<sequence>MASNLQRLSNLRRTPIPGPRGQIRDKGQGSSISESEVRALLINNPSVFDSFVLECVAQDRLERLLQAKKDKPIISGIPEPCFPLQIAYKGESVKNITQTLVINTDLTDRLRRLSEVADVLATSLDANGVTIYIPRNSAQELSIYRNGLETPCGPAGLKMTVAAHAAFERKSLIINDVKMDNRFPKGISPNILSDCRVMCVPIEFPSGEMFAIVEFTRDHFKTSFKQCDLQMANLAFSWMSGCMYQSELKNTLTHQQGLNNFLLETTKDLFDEMTCLDTVVQKVIMFTKDLVKAERCNLFLMDDDRNELYTDHFDVGPSLEKKPSQMRFPAAKGIEGYVAKTGEAVSIPNAYEDSRFNPDIDDKYGFKTRNILCMPIVNKGRTIGVVEMVNSTRGEHFTQSDQLAFHTFAAYSALALSFSRVYSMLNQQQNQYKVAMEVLQYHIVCTEDEIKHLQDNPFIHVNDLPSLFSSFDFCVYDFLELIPKLFIHMIQEMFGPNQFEIEKLCGFILTVKKNYRPVTYHNFEHGFHVSHSLWYMLSIAPDLFTTFEKMALVISGICHDIDHRGYNNAFFTKLSHPLAALYSTSVMEQHHYKQTVTILHTEGIDIFSFLDHDSYKQILELIRHHILATDLALYFGNQKSISSALDGGTYDITDDTYRLQTKAIMMSAADLCATCKPWETQDATVEKLYDEFYMQGDEEKKRGLVPLPMMDRATVKDQPKQQIGFIDFICVPLYTTLARIIPETEPLLVACKENKKAWVELAHTQT</sequence>
<feature type="region of interest" description="Disordered" evidence="9">
    <location>
        <begin position="1"/>
        <end position="31"/>
    </location>
</feature>
<dbReference type="SMART" id="SM00471">
    <property type="entry name" value="HDc"/>
    <property type="match status" value="1"/>
</dbReference>
<dbReference type="CDD" id="cd00077">
    <property type="entry name" value="HDc"/>
    <property type="match status" value="1"/>
</dbReference>
<feature type="binding site" evidence="7">
    <location>
        <position position="560"/>
    </location>
    <ligand>
        <name>Zn(2+)</name>
        <dbReference type="ChEBI" id="CHEBI:29105"/>
        <label>2</label>
    </ligand>
</feature>
<evidence type="ECO:0000313" key="11">
    <source>
        <dbReference type="EMBL" id="KAK3100066.1"/>
    </source>
</evidence>
<keyword evidence="3 7" id="KW-0479">Metal-binding</keyword>
<dbReference type="SMART" id="SM00065">
    <property type="entry name" value="GAF"/>
    <property type="match status" value="1"/>
</dbReference>
<feature type="binding site" evidence="6">
    <location>
        <begin position="521"/>
        <end position="525"/>
    </location>
    <ligand>
        <name>AMP</name>
        <dbReference type="ChEBI" id="CHEBI:456215"/>
    </ligand>
</feature>
<feature type="active site" description="Proton donor" evidence="5">
    <location>
        <position position="521"/>
    </location>
</feature>
<evidence type="ECO:0000256" key="6">
    <source>
        <dbReference type="PIRSR" id="PIRSR623088-2"/>
    </source>
</evidence>
<name>A0AA88YE85_PINIB</name>
<dbReference type="InterPro" id="IPR029016">
    <property type="entry name" value="GAF-like_dom_sf"/>
</dbReference>
<feature type="binding site" evidence="7">
    <location>
        <position position="670"/>
    </location>
    <ligand>
        <name>Zn(2+)</name>
        <dbReference type="ChEBI" id="CHEBI:29105"/>
        <label>1</label>
    </ligand>
</feature>
<dbReference type="PRINTS" id="PR00387">
    <property type="entry name" value="PDIESTERASE1"/>
</dbReference>